<accession>A0A1M6A8Z6</accession>
<evidence type="ECO:0000313" key="2">
    <source>
        <dbReference type="EMBL" id="SHI32896.1"/>
    </source>
</evidence>
<dbReference type="EMBL" id="FQYP01000001">
    <property type="protein sequence ID" value="SHI32896.1"/>
    <property type="molecule type" value="Genomic_DNA"/>
</dbReference>
<dbReference type="RefSeq" id="WP_073312610.1">
    <property type="nucleotide sequence ID" value="NZ_FQYP01000001.1"/>
</dbReference>
<gene>
    <name evidence="2" type="ORF">SAMN04488508_101162</name>
</gene>
<keyword evidence="1" id="KW-0472">Membrane</keyword>
<keyword evidence="1" id="KW-0812">Transmembrane</keyword>
<evidence type="ECO:0000256" key="1">
    <source>
        <dbReference type="SAM" id="Phobius"/>
    </source>
</evidence>
<protein>
    <recommendedName>
        <fullName evidence="4">Histidine kinase</fullName>
    </recommendedName>
</protein>
<reference evidence="3" key="1">
    <citation type="submission" date="2016-11" db="EMBL/GenBank/DDBJ databases">
        <authorList>
            <person name="Varghese N."/>
            <person name="Submissions S."/>
        </authorList>
    </citation>
    <scope>NUCLEOTIDE SEQUENCE [LARGE SCALE GENOMIC DNA]</scope>
    <source>
        <strain evidence="3">DSM 22623</strain>
    </source>
</reference>
<evidence type="ECO:0008006" key="4">
    <source>
        <dbReference type="Google" id="ProtNLM"/>
    </source>
</evidence>
<feature type="transmembrane region" description="Helical" evidence="1">
    <location>
        <begin position="7"/>
        <end position="24"/>
    </location>
</feature>
<evidence type="ECO:0000313" key="3">
    <source>
        <dbReference type="Proteomes" id="UP000184432"/>
    </source>
</evidence>
<keyword evidence="3" id="KW-1185">Reference proteome</keyword>
<name>A0A1M6A8Z6_9FLAO</name>
<keyword evidence="1" id="KW-1133">Transmembrane helix</keyword>
<feature type="transmembrane region" description="Helical" evidence="1">
    <location>
        <begin position="44"/>
        <end position="62"/>
    </location>
</feature>
<sequence>MNKYRLTLIGLVLSIFIYFTSTFLELNLFQQFVSLLNSIQELKLEGIVIPFIIFSVFVIYDIRQRIKKVKMENAKQNIYKAMLSSSHHILNNFIYQMDLFKITAEDTPGFDSKVLAFYEDIISDASDQIDSLSNLTSIDEFSIRSSVMRS</sequence>
<organism evidence="2 3">
    <name type="scientific">Aquimarina spongiae</name>
    <dbReference type="NCBI Taxonomy" id="570521"/>
    <lineage>
        <taxon>Bacteria</taxon>
        <taxon>Pseudomonadati</taxon>
        <taxon>Bacteroidota</taxon>
        <taxon>Flavobacteriia</taxon>
        <taxon>Flavobacteriales</taxon>
        <taxon>Flavobacteriaceae</taxon>
        <taxon>Aquimarina</taxon>
    </lineage>
</organism>
<dbReference type="STRING" id="570521.SAMN04488508_101162"/>
<dbReference type="OrthoDB" id="1162507at2"/>
<proteinExistence type="predicted"/>
<dbReference type="AlphaFoldDB" id="A0A1M6A8Z6"/>
<dbReference type="Proteomes" id="UP000184432">
    <property type="component" value="Unassembled WGS sequence"/>
</dbReference>